<proteinExistence type="predicted"/>
<dbReference type="Proteomes" id="UP000000420">
    <property type="component" value="Chromosome"/>
</dbReference>
<gene>
    <name evidence="1" type="ordered locus">XC_2106</name>
</gene>
<accession>A0A0H2X929</accession>
<dbReference type="KEGG" id="xcb:XC_2106"/>
<protein>
    <submittedName>
        <fullName evidence="1">Phage-related protein</fullName>
    </submittedName>
</protein>
<reference evidence="1 2" key="1">
    <citation type="journal article" date="2005" name="Genome Res.">
        <title>Comparative and functional genomic analyses of the pathogenicity of phytopathogen Xanthomonas campestris pv. campestris.</title>
        <authorList>
            <person name="Qian W."/>
            <person name="Jia Y."/>
            <person name="Ren S.X."/>
            <person name="He Y.Q."/>
            <person name="Feng J.X."/>
            <person name="Lu L.F."/>
            <person name="Sun Q."/>
            <person name="Ying G."/>
            <person name="Tang D.J."/>
            <person name="Tang H."/>
            <person name="Wu W."/>
            <person name="Hao P."/>
            <person name="Wang L."/>
            <person name="Jiang B.L."/>
            <person name="Zeng S."/>
            <person name="Gu W.Y."/>
            <person name="Lu G."/>
            <person name="Rong L."/>
            <person name="Tian Y."/>
            <person name="Yao Z."/>
            <person name="Fu G."/>
            <person name="Chen B."/>
            <person name="Fang R."/>
            <person name="Qiang B."/>
            <person name="Chen Z."/>
            <person name="Zhao G.P."/>
            <person name="Tang J.L."/>
            <person name="He C."/>
        </authorList>
    </citation>
    <scope>NUCLEOTIDE SEQUENCE [LARGE SCALE GENOMIC DNA]</scope>
    <source>
        <strain evidence="1 2">8004</strain>
    </source>
</reference>
<dbReference type="RefSeq" id="WP_011269753.1">
    <property type="nucleotide sequence ID" value="NC_007086.1"/>
</dbReference>
<dbReference type="AlphaFoldDB" id="A0A0H2X929"/>
<dbReference type="InterPro" id="IPR021096">
    <property type="entry name" value="Vibrio_phage_VSK_Orf152"/>
</dbReference>
<sequence length="154" mass="16596">MDTINKLLDTARKACSRDSDNSVALSLGVSRNSVSVWRKGGKITDAHLMALIDLAQADPALAVKVREEEAGSAVERKAWSALWDRLSPVTTVIGGLVLAIGMMPATGRTKSLDIQQLARVDGAYSVYYVRKTPAGASVQIIAYDNPVKATRWPQ</sequence>
<name>A0A0H2X929_XANC8</name>
<dbReference type="Pfam" id="PF12472">
    <property type="entry name" value="DUF3693"/>
    <property type="match status" value="1"/>
</dbReference>
<dbReference type="HOGENOM" id="CLU_147442_0_0_6"/>
<evidence type="ECO:0000313" key="2">
    <source>
        <dbReference type="Proteomes" id="UP000000420"/>
    </source>
</evidence>
<organism evidence="1 2">
    <name type="scientific">Xanthomonas campestris pv. campestris (strain 8004)</name>
    <dbReference type="NCBI Taxonomy" id="314565"/>
    <lineage>
        <taxon>Bacteria</taxon>
        <taxon>Pseudomonadati</taxon>
        <taxon>Pseudomonadota</taxon>
        <taxon>Gammaproteobacteria</taxon>
        <taxon>Lysobacterales</taxon>
        <taxon>Lysobacteraceae</taxon>
        <taxon>Xanthomonas</taxon>
    </lineage>
</organism>
<dbReference type="EMBL" id="CP000050">
    <property type="protein sequence ID" value="AAY49162.1"/>
    <property type="molecule type" value="Genomic_DNA"/>
</dbReference>
<evidence type="ECO:0000313" key="1">
    <source>
        <dbReference type="EMBL" id="AAY49162.1"/>
    </source>
</evidence>